<evidence type="ECO:0000256" key="10">
    <source>
        <dbReference type="SAM" id="MobiDB-lite"/>
    </source>
</evidence>
<feature type="coiled-coil region" evidence="9">
    <location>
        <begin position="834"/>
        <end position="875"/>
    </location>
</feature>
<evidence type="ECO:0000256" key="3">
    <source>
        <dbReference type="ARBA" id="ARBA00021406"/>
    </source>
</evidence>
<dbReference type="GO" id="GO:0005814">
    <property type="term" value="C:centriole"/>
    <property type="evidence" value="ECO:0007669"/>
    <property type="project" value="UniProtKB-SubCell"/>
</dbReference>
<gene>
    <name evidence="11" type="ORF">PoB_000731100</name>
</gene>
<keyword evidence="8" id="KW-0206">Cytoskeleton</keyword>
<accession>A0AAV3YC92</accession>
<dbReference type="PANTHER" id="PTHR34031">
    <property type="entry name" value="CENTROSOMAL PROTEIN OF 162 KDA"/>
    <property type="match status" value="1"/>
</dbReference>
<feature type="compositionally biased region" description="Polar residues" evidence="10">
    <location>
        <begin position="173"/>
        <end position="189"/>
    </location>
</feature>
<dbReference type="GO" id="GO:0005879">
    <property type="term" value="C:axonemal microtubule"/>
    <property type="evidence" value="ECO:0007669"/>
    <property type="project" value="TreeGrafter"/>
</dbReference>
<comment type="subcellular location">
    <subcellularLocation>
        <location evidence="1">Cytoplasm</location>
        <location evidence="1">Cytoskeleton</location>
        <location evidence="1">Microtubule organizing center</location>
        <location evidence="1">Centrosome</location>
        <location evidence="1">Centriole</location>
    </subcellularLocation>
</comment>
<feature type="compositionally biased region" description="Polar residues" evidence="10">
    <location>
        <begin position="500"/>
        <end position="509"/>
    </location>
</feature>
<feature type="compositionally biased region" description="Basic and acidic residues" evidence="10">
    <location>
        <begin position="484"/>
        <end position="499"/>
    </location>
</feature>
<keyword evidence="4" id="KW-0963">Cytoplasm</keyword>
<sequence length="1270" mass="143576">MAKSKRWSQEDLDSTFEEFLKTSLSSKDDTEKIKQLLDKPVKNVKDVKPSTLWWANDSDDDSIKKNKSKSFMKTKKPESPGRLKASVESKTRGSHNSSNKERVVSPSKSGSKQPASPRRSGRRDPQKSKRQISPGKVRGSRSNPSMSKDSLEDISEKSEEHDHFHHEKRGKETNTVISIHDSSIDTSVSYEGAQSGRSKENPGFDTLDEMADKHNFFQNLEKGSDGTVDYGKLNQDLSRTGGTTLMSPAARLALSPVAQLTQADTSAISGSPADTSTPARPCTIEKEVMATESSTQKPSMLSRVALMDSLESTFNTSASPKITNSRDGPLPDTLKTPALSGIMGTNTSREMEDLQRALQEAELTPTIYGGDSRPATAKTEGEERSQKFNKNQNNAMASITQLPKKKLDRSVGDIFREMDVIEQRGRDIENKDNNILLRSNYKSPRGLASPRPHSQPHIEETSVLEQSLTDDAEILKPVTAVTVKDKRKQENKSEQKLRNDSVTSTTDKVLSTRERYAHVQSSGYGRPSSPSSKKSRLRLAGGQNSPGNGDSQREDTVLIIADREKSAGGSSPRKGTSPRGRMRERSRVVDSTPPLQKMPRGGGIHGLDHKFLMQSMEAVLDSYLKEHQSSRVSKQFEQSAGNDHEPDTALLEEVKDLRVQLVTERNSKLKLHEQLQVQEEKFKNQMDAQKFKYEEEVFSLKQENFVLVAKLKEFEKDKDLKTTSEAVSALEDGGESHVSRLQREIQEQENLLAGYQAENKRLYEEIKSFEKRTKATEGSMFKENQRLTAELNNVRQELEMKNSELQHKGIITSLGIQQQIAAGNTEAMMGANRVAHLEGELAEAKRVQENQNQQLRQMQQVQFELERQIDSVLKEKDSMARLLADSLTPEQAKECDARHKEEMEKLQKKIRWYAENQELLDKSNAKIRAKENEIHQLKLRLEDFKSEAGRKLEENKIRSKEKAADAKRIQDLERQVKEMEQVIRRRHPNSLPAMMMVAARVPDSVLTEDNASGIGNAGGGRTVQVLETRVKKLEAELEGKDESAQRDLRAMEQKYNHVKLQFEERIADLEKQLSLCRDQDSNHIEGKGLLPQRPHSHALALERELDQVRDRARKQVAEAQAQVDRLSAELNKVKKNQDNLMRNEVRQSELELKNEIRSLQREVKDKEHDIQILQHTVEKLRVHAGKKNNLKGKIETVAWAPYSETPTSQEYESRASVDIEASVALEENRQLKAKLEQLQLELDQQRVDLRRSLAETESLARQTQESLQNQ</sequence>
<reference evidence="11 12" key="1">
    <citation type="journal article" date="2021" name="Elife">
        <title>Chloroplast acquisition without the gene transfer in kleptoplastic sea slugs, Plakobranchus ocellatus.</title>
        <authorList>
            <person name="Maeda T."/>
            <person name="Takahashi S."/>
            <person name="Yoshida T."/>
            <person name="Shimamura S."/>
            <person name="Takaki Y."/>
            <person name="Nagai Y."/>
            <person name="Toyoda A."/>
            <person name="Suzuki Y."/>
            <person name="Arimoto A."/>
            <person name="Ishii H."/>
            <person name="Satoh N."/>
            <person name="Nishiyama T."/>
            <person name="Hasebe M."/>
            <person name="Maruyama T."/>
            <person name="Minagawa J."/>
            <person name="Obokata J."/>
            <person name="Shigenobu S."/>
        </authorList>
    </citation>
    <scope>NUCLEOTIDE SEQUENCE [LARGE SCALE GENOMIC DNA]</scope>
</reference>
<evidence type="ECO:0000256" key="5">
    <source>
        <dbReference type="ARBA" id="ARBA00022701"/>
    </source>
</evidence>
<feature type="non-terminal residue" evidence="11">
    <location>
        <position position="1270"/>
    </location>
</feature>
<feature type="compositionally biased region" description="Basic and acidic residues" evidence="10">
    <location>
        <begin position="551"/>
        <end position="566"/>
    </location>
</feature>
<feature type="region of interest" description="Disordered" evidence="10">
    <location>
        <begin position="41"/>
        <end position="207"/>
    </location>
</feature>
<keyword evidence="7 9" id="KW-0175">Coiled coil</keyword>
<protein>
    <recommendedName>
        <fullName evidence="3">Centrosomal protein of 162 kDa</fullName>
    </recommendedName>
</protein>
<name>A0AAV3YC92_9GAST</name>
<evidence type="ECO:0000256" key="1">
    <source>
        <dbReference type="ARBA" id="ARBA00004114"/>
    </source>
</evidence>
<feature type="compositionally biased region" description="Low complexity" evidence="10">
    <location>
        <begin position="521"/>
        <end position="532"/>
    </location>
</feature>
<evidence type="ECO:0000256" key="4">
    <source>
        <dbReference type="ARBA" id="ARBA00022490"/>
    </source>
</evidence>
<evidence type="ECO:0000256" key="9">
    <source>
        <dbReference type="SAM" id="Coils"/>
    </source>
</evidence>
<comment type="caution">
    <text evidence="11">The sequence shown here is derived from an EMBL/GenBank/DDBJ whole genome shotgun (WGS) entry which is preliminary data.</text>
</comment>
<feature type="region of interest" description="Disordered" evidence="10">
    <location>
        <begin position="366"/>
        <end position="395"/>
    </location>
</feature>
<organism evidence="11 12">
    <name type="scientific">Plakobranchus ocellatus</name>
    <dbReference type="NCBI Taxonomy" id="259542"/>
    <lineage>
        <taxon>Eukaryota</taxon>
        <taxon>Metazoa</taxon>
        <taxon>Spiralia</taxon>
        <taxon>Lophotrochozoa</taxon>
        <taxon>Mollusca</taxon>
        <taxon>Gastropoda</taxon>
        <taxon>Heterobranchia</taxon>
        <taxon>Euthyneura</taxon>
        <taxon>Panpulmonata</taxon>
        <taxon>Sacoglossa</taxon>
        <taxon>Placobranchoidea</taxon>
        <taxon>Plakobranchidae</taxon>
        <taxon>Plakobranchus</taxon>
    </lineage>
</organism>
<feature type="compositionally biased region" description="Basic and acidic residues" evidence="10">
    <location>
        <begin position="75"/>
        <end position="91"/>
    </location>
</feature>
<evidence type="ECO:0000256" key="8">
    <source>
        <dbReference type="ARBA" id="ARBA00023212"/>
    </source>
</evidence>
<evidence type="ECO:0000313" key="11">
    <source>
        <dbReference type="EMBL" id="GFN80805.1"/>
    </source>
</evidence>
<evidence type="ECO:0000313" key="12">
    <source>
        <dbReference type="Proteomes" id="UP000735302"/>
    </source>
</evidence>
<evidence type="ECO:0000256" key="7">
    <source>
        <dbReference type="ARBA" id="ARBA00023054"/>
    </source>
</evidence>
<dbReference type="InterPro" id="IPR038774">
    <property type="entry name" value="CEP162-like"/>
</dbReference>
<proteinExistence type="inferred from homology"/>
<evidence type="ECO:0000256" key="6">
    <source>
        <dbReference type="ARBA" id="ARBA00022794"/>
    </source>
</evidence>
<feature type="region of interest" description="Disordered" evidence="10">
    <location>
        <begin position="484"/>
        <end position="603"/>
    </location>
</feature>
<feature type="compositionally biased region" description="Basic and acidic residues" evidence="10">
    <location>
        <begin position="149"/>
        <end position="172"/>
    </location>
</feature>
<dbReference type="Proteomes" id="UP000735302">
    <property type="component" value="Unassembled WGS sequence"/>
</dbReference>
<dbReference type="PANTHER" id="PTHR34031:SF1">
    <property type="entry name" value="CENTROSOMAL PROTEIN OF 162 KDA"/>
    <property type="match status" value="1"/>
</dbReference>
<feature type="coiled-coil region" evidence="9">
    <location>
        <begin position="1221"/>
        <end position="1255"/>
    </location>
</feature>
<dbReference type="GO" id="GO:0060271">
    <property type="term" value="P:cilium assembly"/>
    <property type="evidence" value="ECO:0007669"/>
    <property type="project" value="TreeGrafter"/>
</dbReference>
<comment type="similarity">
    <text evidence="2">Belongs to the CEP162 family.</text>
</comment>
<dbReference type="AlphaFoldDB" id="A0AAV3YC92"/>
<evidence type="ECO:0000256" key="2">
    <source>
        <dbReference type="ARBA" id="ARBA00009485"/>
    </source>
</evidence>
<dbReference type="EMBL" id="BLXT01000847">
    <property type="protein sequence ID" value="GFN80805.1"/>
    <property type="molecule type" value="Genomic_DNA"/>
</dbReference>
<keyword evidence="5" id="KW-0493">Microtubule</keyword>
<keyword evidence="6" id="KW-0970">Cilium biogenesis/degradation</keyword>
<keyword evidence="12" id="KW-1185">Reference proteome</keyword>
<feature type="coiled-coil region" evidence="9">
    <location>
        <begin position="738"/>
        <end position="808"/>
    </location>
</feature>
<feature type="coiled-coil region" evidence="9">
    <location>
        <begin position="913"/>
        <end position="982"/>
    </location>
</feature>
<feature type="coiled-coil region" evidence="9">
    <location>
        <begin position="1023"/>
        <end position="1176"/>
    </location>
</feature>
<feature type="compositionally biased region" description="Basic residues" evidence="10">
    <location>
        <begin position="65"/>
        <end position="74"/>
    </location>
</feature>